<dbReference type="InterPro" id="IPR026720">
    <property type="entry name" value="CFAP91"/>
</dbReference>
<gene>
    <name evidence="1" type="ORF">EmuJ_000278200</name>
</gene>
<sequence>MDSLGANYISPPKPLRFLFEIEKPVPRPSTPSVPEINRVRDAGEVAVIHLQRLIRGRALQTMMYESRKKRQLLINELRSTHALTKEERAEKRRQMLTIRTNQTRYEHLQHEVSKKLQVILDTPRKVKNLENYQSIVQLLCLL</sequence>
<dbReference type="OrthoDB" id="567787at2759"/>
<dbReference type="Proteomes" id="UP000017246">
    <property type="component" value="Unassembled WGS sequence"/>
</dbReference>
<reference evidence="1" key="2">
    <citation type="submission" date="2015-11" db="EMBL/GenBank/DDBJ databases">
        <authorList>
            <person name="Zhang Y."/>
            <person name="Guo Z."/>
        </authorList>
    </citation>
    <scope>NUCLEOTIDE SEQUENCE</scope>
</reference>
<accession>A0A068XZZ9</accession>
<organism evidence="1 2">
    <name type="scientific">Echinococcus multilocularis</name>
    <name type="common">Fox tapeworm</name>
    <dbReference type="NCBI Taxonomy" id="6211"/>
    <lineage>
        <taxon>Eukaryota</taxon>
        <taxon>Metazoa</taxon>
        <taxon>Spiralia</taxon>
        <taxon>Lophotrochozoa</taxon>
        <taxon>Platyhelminthes</taxon>
        <taxon>Cestoda</taxon>
        <taxon>Eucestoda</taxon>
        <taxon>Cyclophyllidea</taxon>
        <taxon>Taeniidae</taxon>
        <taxon>Echinococcus</taxon>
    </lineage>
</organism>
<proteinExistence type="predicted"/>
<evidence type="ECO:0000313" key="1">
    <source>
        <dbReference type="EMBL" id="CDS35418.1"/>
    </source>
</evidence>
<dbReference type="EMBL" id="LN901859">
    <property type="protein sequence ID" value="CDS35418.1"/>
    <property type="molecule type" value="Genomic_DNA"/>
</dbReference>
<dbReference type="PANTHER" id="PTHR22455">
    <property type="entry name" value="CILIA- AND FLAGELLA-ASSOCIATED PROTEIN 91"/>
    <property type="match status" value="1"/>
</dbReference>
<keyword evidence="2" id="KW-1185">Reference proteome</keyword>
<evidence type="ECO:0000313" key="2">
    <source>
        <dbReference type="Proteomes" id="UP000017246"/>
    </source>
</evidence>
<protein>
    <submittedName>
        <fullName evidence="1">Uncharacterized protein</fullName>
    </submittedName>
</protein>
<dbReference type="STRING" id="6211.A0A068XZZ9"/>
<name>A0A068XZZ9_ECHMU</name>
<dbReference type="PANTHER" id="PTHR22455:SF10">
    <property type="entry name" value="CILIA- AND FLAGELLA-ASSOCIATED PROTEIN 91"/>
    <property type="match status" value="1"/>
</dbReference>
<reference evidence="1" key="1">
    <citation type="journal article" date="2013" name="Nature">
        <title>The genomes of four tapeworm species reveal adaptations to parasitism.</title>
        <authorList>
            <person name="Tsai I.J."/>
            <person name="Zarowiecki M."/>
            <person name="Holroyd N."/>
            <person name="Garciarrubio A."/>
            <person name="Sanchez-Flores A."/>
            <person name="Brooks K.L."/>
            <person name="Tracey A."/>
            <person name="Bobes R.J."/>
            <person name="Fragoso G."/>
            <person name="Sciutto E."/>
            <person name="Aslett M."/>
            <person name="Beasley H."/>
            <person name="Bennett H.M."/>
            <person name="Cai J."/>
            <person name="Camicia F."/>
            <person name="Clark R."/>
            <person name="Cucher M."/>
            <person name="De Silva N."/>
            <person name="Day T.A."/>
            <person name="Deplazes P."/>
            <person name="Estrada K."/>
            <person name="Fernandez C."/>
            <person name="Holland P.W."/>
            <person name="Hou J."/>
            <person name="Hu S."/>
            <person name="Huckvale T."/>
            <person name="Hung S.S."/>
            <person name="Kamenetzky L."/>
            <person name="Keane J.A."/>
            <person name="Kiss F."/>
            <person name="Koziol U."/>
            <person name="Lambert O."/>
            <person name="Liu K."/>
            <person name="Luo X."/>
            <person name="Luo Y."/>
            <person name="Macchiaroli N."/>
            <person name="Nichol S."/>
            <person name="Paps J."/>
            <person name="Parkinson J."/>
            <person name="Pouchkina-Stantcheva N."/>
            <person name="Riddiford N."/>
            <person name="Rosenzvit M."/>
            <person name="Salinas G."/>
            <person name="Wasmuth J.D."/>
            <person name="Zamanian M."/>
            <person name="Zheng Y."/>
            <person name="Cai X."/>
            <person name="Soberon X."/>
            <person name="Olson P.D."/>
            <person name="Laclette J.P."/>
            <person name="Brehm K."/>
            <person name="Berriman M."/>
            <person name="Garciarrubio A."/>
            <person name="Bobes R.J."/>
            <person name="Fragoso G."/>
            <person name="Sanchez-Flores A."/>
            <person name="Estrada K."/>
            <person name="Cevallos M.A."/>
            <person name="Morett E."/>
            <person name="Gonzalez V."/>
            <person name="Portillo T."/>
            <person name="Ochoa-Leyva A."/>
            <person name="Jose M.V."/>
            <person name="Sciutto E."/>
            <person name="Landa A."/>
            <person name="Jimenez L."/>
            <person name="Valdes V."/>
            <person name="Carrero J.C."/>
            <person name="Larralde C."/>
            <person name="Morales-Montor J."/>
            <person name="Limon-Lason J."/>
            <person name="Soberon X."/>
            <person name="Laclette J.P."/>
        </authorList>
    </citation>
    <scope>NUCLEOTIDE SEQUENCE [LARGE SCALE GENOMIC DNA]</scope>
</reference>
<dbReference type="AlphaFoldDB" id="A0A068XZZ9"/>